<dbReference type="InterPro" id="IPR002035">
    <property type="entry name" value="VWF_A"/>
</dbReference>
<dbReference type="PANTHER" id="PTHR45737">
    <property type="entry name" value="VON WILLEBRAND FACTOR A DOMAIN-CONTAINING PROTEIN 5A"/>
    <property type="match status" value="1"/>
</dbReference>
<dbReference type="InterPro" id="IPR013694">
    <property type="entry name" value="VIT"/>
</dbReference>
<dbReference type="SUPFAM" id="SSF53300">
    <property type="entry name" value="vWA-like"/>
    <property type="match status" value="1"/>
</dbReference>
<protein>
    <recommendedName>
        <fullName evidence="5">VWFA domain-containing protein</fullName>
    </recommendedName>
</protein>
<sequence length="1014" mass="108199">MIEVGGWFNSSEDQSTHSCGLYTACDGQNHSIPLKSRAVKALVYAEQSVCEVTEEFCYLSDEDCIAKFIFPLPSRSAVYKFTAIVGDKNIVTEVKRKEQAEDDYNAAVQQGHTAVHMQKQKGENLYCVELGNLGAMEEAVISLSYVRLLNAVAGSVEFEHQATWVPPYVRSTTPRMNKINPTPVNPSTIAGNSSSSIPKELLESGNPASTAMQLVTDCPDAVSYAAQVSYTLSYNVTVLSSRGFKSLESPCSEITIEELGFDSRIVILSDSVSDPSRDFTLLIELPSVVSQQGLGEGSGHEGHLLMQQCQRGGREQPGKTIGLATFIPRIPDSCKPTSSSPIELIFVVDGSGSMQGAPIEQALEAAMFFVKDLPSSGNILFNAAVFGSEHSLMWPDSKQYNDKSQEEAVVWLKKNVHANWGGTEILSVLQTIYGMPLQAAGATRQVIFLTDGGVGGLEEQSIVDLVGGPASAHTSVFSLGIGHGVHRGLLDRIAQKSGGVTQYVVDGEPISNKAGLLKRCALSPVTGGCLYSPRLLSRSCLITAAPQVLKPRLFPGEPVHVLFEVIKSEPGASIELTAQYSRPSVTAHQSPDDSVTAATAFLSALPLSSGTQVHGEAFIVLHAMALIGDLMDGVSAMHCNTAGVMHENQPDPKRVEEAVVKMAIEECLVTPLTSAVGVLLQANPLDPSKVSRVEVPLQIPQGRTLFNAPLLRPPPVMVCGMSSMASPGHFPLLTAAAAPPPPRGVMFKCRRAVPKVQSCLLFAAPPPKALQKMNHQQQSPMSALGSAVGGCGMSCQNTKQVFECAPAMSCQNTKQVFECAPAMPASSGVAIEKRVCENEGLLFEDSSGAAPSGGLPFDLEEQKHQEAVAEEKHAVGAGLILSPKQVLSLVNMCRTAAGSVPCTAQVLQALVGQVWQQQQQQQQHSLGTKEDFQASGLASAAEALRASSMRPGSLVDDSMWVTVLTLAYLRKHLAGEKQVWAGMESKALEWLSSLWMEAIGRSIGSLVLIAMKLV</sequence>
<dbReference type="STRING" id="1157962.A0A250XIY5"/>
<feature type="domain" description="VWFA" evidence="1">
    <location>
        <begin position="343"/>
        <end position="525"/>
    </location>
</feature>
<dbReference type="OrthoDB" id="539169at2759"/>
<feature type="domain" description="VIT" evidence="2">
    <location>
        <begin position="18"/>
        <end position="147"/>
    </location>
</feature>
<evidence type="ECO:0008006" key="5">
    <source>
        <dbReference type="Google" id="ProtNLM"/>
    </source>
</evidence>
<dbReference type="Gene3D" id="3.40.50.410">
    <property type="entry name" value="von Willebrand factor, type A domain"/>
    <property type="match status" value="1"/>
</dbReference>
<dbReference type="AlphaFoldDB" id="A0A250XIY5"/>
<dbReference type="PROSITE" id="PS51468">
    <property type="entry name" value="VIT"/>
    <property type="match status" value="1"/>
</dbReference>
<dbReference type="Pfam" id="PF08487">
    <property type="entry name" value="VIT"/>
    <property type="match status" value="1"/>
</dbReference>
<proteinExistence type="predicted"/>
<gene>
    <name evidence="3" type="ORF">CEUSTIGMA_g10430.t1</name>
</gene>
<evidence type="ECO:0000259" key="2">
    <source>
        <dbReference type="PROSITE" id="PS51468"/>
    </source>
</evidence>
<evidence type="ECO:0000313" key="4">
    <source>
        <dbReference type="Proteomes" id="UP000232323"/>
    </source>
</evidence>
<reference evidence="3 4" key="1">
    <citation type="submission" date="2017-08" db="EMBL/GenBank/DDBJ databases">
        <title>Acidophilic green algal genome provides insights into adaptation to an acidic environment.</title>
        <authorList>
            <person name="Hirooka S."/>
            <person name="Hirose Y."/>
            <person name="Kanesaki Y."/>
            <person name="Higuchi S."/>
            <person name="Fujiwara T."/>
            <person name="Onuma R."/>
            <person name="Era A."/>
            <person name="Ohbayashi R."/>
            <person name="Uzuka A."/>
            <person name="Nozaki H."/>
            <person name="Yoshikawa H."/>
            <person name="Miyagishima S.Y."/>
        </authorList>
    </citation>
    <scope>NUCLEOTIDE SEQUENCE [LARGE SCALE GENOMIC DNA]</scope>
    <source>
        <strain evidence="3 4">NIES-2499</strain>
    </source>
</reference>
<dbReference type="SMART" id="SM00609">
    <property type="entry name" value="VIT"/>
    <property type="match status" value="1"/>
</dbReference>
<dbReference type="Proteomes" id="UP000232323">
    <property type="component" value="Unassembled WGS sequence"/>
</dbReference>
<evidence type="ECO:0000313" key="3">
    <source>
        <dbReference type="EMBL" id="GAX83003.1"/>
    </source>
</evidence>
<keyword evidence="4" id="KW-1185">Reference proteome</keyword>
<dbReference type="PANTHER" id="PTHR45737:SF6">
    <property type="entry name" value="VON WILLEBRAND FACTOR A DOMAIN-CONTAINING PROTEIN 5A"/>
    <property type="match status" value="1"/>
</dbReference>
<dbReference type="EMBL" id="BEGY01000090">
    <property type="protein sequence ID" value="GAX83003.1"/>
    <property type="molecule type" value="Genomic_DNA"/>
</dbReference>
<comment type="caution">
    <text evidence="3">The sequence shown here is derived from an EMBL/GenBank/DDBJ whole genome shotgun (WGS) entry which is preliminary data.</text>
</comment>
<evidence type="ECO:0000259" key="1">
    <source>
        <dbReference type="PROSITE" id="PS50234"/>
    </source>
</evidence>
<dbReference type="SMART" id="SM00327">
    <property type="entry name" value="VWA"/>
    <property type="match status" value="1"/>
</dbReference>
<organism evidence="3 4">
    <name type="scientific">Chlamydomonas eustigma</name>
    <dbReference type="NCBI Taxonomy" id="1157962"/>
    <lineage>
        <taxon>Eukaryota</taxon>
        <taxon>Viridiplantae</taxon>
        <taxon>Chlorophyta</taxon>
        <taxon>core chlorophytes</taxon>
        <taxon>Chlorophyceae</taxon>
        <taxon>CS clade</taxon>
        <taxon>Chlamydomonadales</taxon>
        <taxon>Chlamydomonadaceae</taxon>
        <taxon>Chlamydomonas</taxon>
    </lineage>
</organism>
<name>A0A250XIY5_9CHLO</name>
<dbReference type="Pfam" id="PF13768">
    <property type="entry name" value="VWA_3"/>
    <property type="match status" value="1"/>
</dbReference>
<dbReference type="InterPro" id="IPR036465">
    <property type="entry name" value="vWFA_dom_sf"/>
</dbReference>
<dbReference type="PROSITE" id="PS50234">
    <property type="entry name" value="VWFA"/>
    <property type="match status" value="1"/>
</dbReference>
<accession>A0A250XIY5</accession>